<evidence type="ECO:0000259" key="1">
    <source>
        <dbReference type="Pfam" id="PF18983"/>
    </source>
</evidence>
<dbReference type="InterPro" id="IPR043775">
    <property type="entry name" value="DUF5717_N"/>
</dbReference>
<dbReference type="AlphaFoldDB" id="A0A1H9Y687"/>
<dbReference type="OrthoDB" id="9758235at2"/>
<name>A0A1H9Y687_9FIRM</name>
<dbReference type="STRING" id="29364.SAMN04487772_101169"/>
<keyword evidence="4" id="KW-1185">Reference proteome</keyword>
<dbReference type="RefSeq" id="WP_092475070.1">
    <property type="nucleotide sequence ID" value="NZ_FOHN01000001.1"/>
</dbReference>
<dbReference type="EMBL" id="FOHN01000001">
    <property type="protein sequence ID" value="SES64413.1"/>
    <property type="molecule type" value="Genomic_DNA"/>
</dbReference>
<protein>
    <recommendedName>
        <fullName evidence="5">DUF5717 domain-containing protein</fullName>
    </recommendedName>
</protein>
<evidence type="ECO:0008006" key="5">
    <source>
        <dbReference type="Google" id="ProtNLM"/>
    </source>
</evidence>
<sequence length="1185" mass="139457">MKEKLTKFSRGVFQYEKYSLFFSQKTIEIGAEAGKIYEGSFQIWTDGPIPMKGILTKTDHFLKLSETSFSGIKVTIQYQYDATEQAAGETRTGAIEIISNYGEYKIPVVVKAEAPYFQTELGKIRDLFQFANLAKQDWLSALKIFKSGQFARKLLIHDRKNEVLYQSLRKSISKSHAMEEFLISIHKKVRISLTVDKTAIAYTNVAETLEDRVVIYKDNWGYIEIHGETDADFIELERKIVWPEHFIGNSCNLKFLVKPEKLKPGMNVGVISLKTPYQVFRIEVTARGEEAEGKEGRTRNVQAYVKQQANLVTLAQNYLNFRMNHIAVEEYVSEMRLIANEIYETGDKEAYYLLKTHLAVAAGDSMEIEECFQFLESCKDKWKQENVERYAGYLYLLAMKDREPEKIQEASSLIEALYEEQKENWKLFWFLMNVKTEYMEEPRKRFEALQELLRCGVRSSIIYYEASVLYRDYKVFLMDVSEEAIPVMTWMVRENFMTEEVKRQYLMMVSKRKHFYPALYHSLEMLYQQKEDMEVLQVILSMLVRAQKAGKQYFKWYELGVEKQVRILKLYEYYMYSMEEDLHKILPESLLTYFSLECTLHEKKKAFLYANVIQNWEQYDKAVLEGYEEAIHAFAKKELEKHVINSNLAILYEDLCTCDAFDETVKANLPYVMFLQELRCDMPDITGAVVVHGETEQEVYTPIEDGIAQVAIYTDSAQVFLVDRKNNRYAATMEYYLSKYISLDELASECFPYAQENGMLLLYLYEQLETYQNHASTALALRKRILLLEELRPSFYWKCFGKVAKQYYDNVQLAALDELLQTVDFTKVCREERPRLMELCIIRGLPINFEEQFEKYGYDNLPPKRLLAYYSRRFHNKEQKITPVFLNIAMNALKKGRADKLITKMLCNHYVGTLEDLIRIWKSCREFEIPCEELEEQIVSQSLFSETKRPEIMAVFMDYLTREQKDKMVVRAFLSYHSYLYLLKEEELEKTLLDIMKEFILQNSCDIVNLAYLKRLSRKEILTEKEKEYAEIQVQQYVKKGIALSCFMGFQNRISMPYEIAHKYFVEYHCEENRKVVLHYALNGGPIREEVLKNCYQGIFVKKFVLFHGDKLSYYLTEEYAGEKKQTAREEIQYEDDMSDTDSEYGLLNSLLVAKQMQDSKTALDLVKQYVTSKTIVSEQFKMLE</sequence>
<dbReference type="Proteomes" id="UP000199800">
    <property type="component" value="Unassembled WGS sequence"/>
</dbReference>
<dbReference type="Pfam" id="PF18984">
    <property type="entry name" value="DUF5717_N"/>
    <property type="match status" value="1"/>
</dbReference>
<dbReference type="Pfam" id="PF18983">
    <property type="entry name" value="DUF5717"/>
    <property type="match status" value="1"/>
</dbReference>
<evidence type="ECO:0000313" key="3">
    <source>
        <dbReference type="EMBL" id="SES64413.1"/>
    </source>
</evidence>
<organism evidence="3 4">
    <name type="scientific">[Clostridium] polysaccharolyticum</name>
    <dbReference type="NCBI Taxonomy" id="29364"/>
    <lineage>
        <taxon>Bacteria</taxon>
        <taxon>Bacillati</taxon>
        <taxon>Bacillota</taxon>
        <taxon>Clostridia</taxon>
        <taxon>Lachnospirales</taxon>
        <taxon>Lachnospiraceae</taxon>
    </lineage>
</organism>
<evidence type="ECO:0000259" key="2">
    <source>
        <dbReference type="Pfam" id="PF18984"/>
    </source>
</evidence>
<feature type="domain" description="DUF5717" evidence="2">
    <location>
        <begin position="1"/>
        <end position="879"/>
    </location>
</feature>
<accession>A0A1H9Y687</accession>
<reference evidence="3 4" key="1">
    <citation type="submission" date="2016-10" db="EMBL/GenBank/DDBJ databases">
        <authorList>
            <person name="de Groot N.N."/>
        </authorList>
    </citation>
    <scope>NUCLEOTIDE SEQUENCE [LARGE SCALE GENOMIC DNA]</scope>
    <source>
        <strain evidence="3 4">DSM 1801</strain>
    </source>
</reference>
<dbReference type="InterPro" id="IPR043774">
    <property type="entry name" value="DUF5717_C"/>
</dbReference>
<evidence type="ECO:0000313" key="4">
    <source>
        <dbReference type="Proteomes" id="UP000199800"/>
    </source>
</evidence>
<feature type="domain" description="DUF5717" evidence="1">
    <location>
        <begin position="885"/>
        <end position="1181"/>
    </location>
</feature>
<gene>
    <name evidence="3" type="ORF">SAMN04487772_101169</name>
</gene>
<proteinExistence type="predicted"/>